<feature type="region of interest" description="Disordered" evidence="1">
    <location>
        <begin position="1"/>
        <end position="49"/>
    </location>
</feature>
<proteinExistence type="predicted"/>
<dbReference type="Proteomes" id="UP001153076">
    <property type="component" value="Unassembled WGS sequence"/>
</dbReference>
<feature type="compositionally biased region" description="Basic and acidic residues" evidence="1">
    <location>
        <begin position="1"/>
        <end position="19"/>
    </location>
</feature>
<comment type="caution">
    <text evidence="2">The sequence shown here is derived from an EMBL/GenBank/DDBJ whole genome shotgun (WGS) entry which is preliminary data.</text>
</comment>
<reference evidence="2" key="1">
    <citation type="submission" date="2022-04" db="EMBL/GenBank/DDBJ databases">
        <title>Carnegiea gigantea Genome sequencing and assembly v2.</title>
        <authorList>
            <person name="Copetti D."/>
            <person name="Sanderson M.J."/>
            <person name="Burquez A."/>
            <person name="Wojciechowski M.F."/>
        </authorList>
    </citation>
    <scope>NUCLEOTIDE SEQUENCE</scope>
    <source>
        <strain evidence="2">SGP5-SGP5p</strain>
        <tissue evidence="2">Aerial part</tissue>
    </source>
</reference>
<dbReference type="AlphaFoldDB" id="A0A9Q1KLQ9"/>
<evidence type="ECO:0000313" key="3">
    <source>
        <dbReference type="Proteomes" id="UP001153076"/>
    </source>
</evidence>
<evidence type="ECO:0000256" key="1">
    <source>
        <dbReference type="SAM" id="MobiDB-lite"/>
    </source>
</evidence>
<accession>A0A9Q1KLQ9</accession>
<name>A0A9Q1KLQ9_9CARY</name>
<dbReference type="OrthoDB" id="10644085at2759"/>
<sequence length="256" mass="28159">MKFTQKKEEGGNKKNEKAHQCFKVLASDEQQANSSNNESGRNSKNKMLPNGEIILQWRSTSLLSDNKSAEDIAATDAATLAPSKRTAKDSKGNFIPRFLGPKITNLSAIQRLEILGRIVSVNIRMKADIPAGTLETKLGPASVKSKTIRARAAVMVVQDISSAINKPTKIPNMGTTIVPKRRPRMGRSTAESAWLVVMTRNSTIRRPPRRDPGVLRIGRKGIEGKTDKTQRIVKAIKPSTTCRVDATAIFLFKLNQ</sequence>
<organism evidence="2 3">
    <name type="scientific">Carnegiea gigantea</name>
    <dbReference type="NCBI Taxonomy" id="171969"/>
    <lineage>
        <taxon>Eukaryota</taxon>
        <taxon>Viridiplantae</taxon>
        <taxon>Streptophyta</taxon>
        <taxon>Embryophyta</taxon>
        <taxon>Tracheophyta</taxon>
        <taxon>Spermatophyta</taxon>
        <taxon>Magnoliopsida</taxon>
        <taxon>eudicotyledons</taxon>
        <taxon>Gunneridae</taxon>
        <taxon>Pentapetalae</taxon>
        <taxon>Caryophyllales</taxon>
        <taxon>Cactineae</taxon>
        <taxon>Cactaceae</taxon>
        <taxon>Cactoideae</taxon>
        <taxon>Echinocereeae</taxon>
        <taxon>Carnegiea</taxon>
    </lineage>
</organism>
<evidence type="ECO:0000313" key="2">
    <source>
        <dbReference type="EMBL" id="KAJ8445864.1"/>
    </source>
</evidence>
<dbReference type="EMBL" id="JAKOGI010000069">
    <property type="protein sequence ID" value="KAJ8445864.1"/>
    <property type="molecule type" value="Genomic_DNA"/>
</dbReference>
<gene>
    <name evidence="2" type="ORF">Cgig2_000176</name>
</gene>
<keyword evidence="3" id="KW-1185">Reference proteome</keyword>
<protein>
    <submittedName>
        <fullName evidence="2">Uncharacterized protein</fullName>
    </submittedName>
</protein>
<feature type="compositionally biased region" description="Polar residues" evidence="1">
    <location>
        <begin position="28"/>
        <end position="42"/>
    </location>
</feature>